<feature type="compositionally biased region" description="Polar residues" evidence="1">
    <location>
        <begin position="41"/>
        <end position="53"/>
    </location>
</feature>
<keyword evidence="2" id="KW-0472">Membrane</keyword>
<feature type="region of interest" description="Disordered" evidence="1">
    <location>
        <begin position="358"/>
        <end position="382"/>
    </location>
</feature>
<dbReference type="EC" id="3.4.-.-" evidence="5"/>
<feature type="region of interest" description="Disordered" evidence="1">
    <location>
        <begin position="41"/>
        <end position="87"/>
    </location>
</feature>
<feature type="transmembrane region" description="Helical" evidence="2">
    <location>
        <begin position="399"/>
        <end position="419"/>
    </location>
</feature>
<proteinExistence type="predicted"/>
<dbReference type="SUPFAM" id="SSF56601">
    <property type="entry name" value="beta-lactamase/transpeptidase-like"/>
    <property type="match status" value="1"/>
</dbReference>
<dbReference type="Gene3D" id="3.40.710.10">
    <property type="entry name" value="DD-peptidase/beta-lactamase superfamily"/>
    <property type="match status" value="1"/>
</dbReference>
<evidence type="ECO:0000313" key="5">
    <source>
        <dbReference type="EMBL" id="MFB9904655.1"/>
    </source>
</evidence>
<dbReference type="Pfam" id="PF00768">
    <property type="entry name" value="Peptidase_S11"/>
    <property type="match status" value="1"/>
</dbReference>
<name>A0ABV5ZUU5_9PSEU</name>
<dbReference type="InterPro" id="IPR012338">
    <property type="entry name" value="Beta-lactam/transpept-like"/>
</dbReference>
<comment type="caution">
    <text evidence="5">The sequence shown here is derived from an EMBL/GenBank/DDBJ whole genome shotgun (WGS) entry which is preliminary data.</text>
</comment>
<evidence type="ECO:0000313" key="6">
    <source>
        <dbReference type="Proteomes" id="UP001589693"/>
    </source>
</evidence>
<keyword evidence="5" id="KW-0121">Carboxypeptidase</keyword>
<organism evidence="5 6">
    <name type="scientific">Allokutzneria oryzae</name>
    <dbReference type="NCBI Taxonomy" id="1378989"/>
    <lineage>
        <taxon>Bacteria</taxon>
        <taxon>Bacillati</taxon>
        <taxon>Actinomycetota</taxon>
        <taxon>Actinomycetes</taxon>
        <taxon>Pseudonocardiales</taxon>
        <taxon>Pseudonocardiaceae</taxon>
        <taxon>Allokutzneria</taxon>
    </lineage>
</organism>
<dbReference type="EMBL" id="JBHLZU010000010">
    <property type="protein sequence ID" value="MFB9904655.1"/>
    <property type="molecule type" value="Genomic_DNA"/>
</dbReference>
<feature type="signal peptide" evidence="3">
    <location>
        <begin position="1"/>
        <end position="22"/>
    </location>
</feature>
<feature type="compositionally biased region" description="Low complexity" evidence="1">
    <location>
        <begin position="60"/>
        <end position="70"/>
    </location>
</feature>
<keyword evidence="2" id="KW-1133">Transmembrane helix</keyword>
<dbReference type="PANTHER" id="PTHR21581:SF33">
    <property type="entry name" value="D-ALANYL-D-ALANINE CARBOXYPEPTIDASE DACB"/>
    <property type="match status" value="1"/>
</dbReference>
<dbReference type="PANTHER" id="PTHR21581">
    <property type="entry name" value="D-ALANYL-D-ALANINE CARBOXYPEPTIDASE"/>
    <property type="match status" value="1"/>
</dbReference>
<dbReference type="GO" id="GO:0004180">
    <property type="term" value="F:carboxypeptidase activity"/>
    <property type="evidence" value="ECO:0007669"/>
    <property type="project" value="UniProtKB-KW"/>
</dbReference>
<evidence type="ECO:0000259" key="4">
    <source>
        <dbReference type="Pfam" id="PF00768"/>
    </source>
</evidence>
<sequence length="433" mass="44716">MRLTAHRLAAALVVSVCTVPTAAVLSPAWALPGRVQQQTTPAMTQQLSCGNQNVPPPPVDSSEQPPAGKSAPPPLPVPDRPVGGPRLGECDNVLPEKAAAVPSQVNAAAWIIADLDTGAVLAANDPHARLRPASAITVLTAMTAFQELDMNATVTVTKEDAEQNGEEIGLAAGGKYTVKQLLRGMLMTEFAPDAVSALSRQLGGTEATLTKMNALAAQIGALDTRAATASGADGPGMSSSVYDIALMVRTAMRNADFTEIMKTRTTTFPSTGSKSAFTVTNDNKLLANYSGAIGGKVGFTPNAGNTVIGMASKNGRRLVTVLLRGEPRPVATWLQAGKLLDYGFAMKSDTKPVGQLVERAPASSTNPETPAQARPEGARDVNGEPILDPSAAPTAFGNVGGPLTGAAGVLLVAGLLIYLRKKRAKRARALSSS</sequence>
<dbReference type="RefSeq" id="WP_377851861.1">
    <property type="nucleotide sequence ID" value="NZ_JBHLZU010000010.1"/>
</dbReference>
<keyword evidence="6" id="KW-1185">Reference proteome</keyword>
<protein>
    <submittedName>
        <fullName evidence="5">D-alanyl-D-alanine carboxypeptidase family protein</fullName>
        <ecNumber evidence="5">3.4.-.-</ecNumber>
    </submittedName>
</protein>
<gene>
    <name evidence="5" type="ORF">ACFFQA_12005</name>
</gene>
<keyword evidence="5" id="KW-0378">Hydrolase</keyword>
<feature type="chain" id="PRO_5046279310" evidence="3">
    <location>
        <begin position="23"/>
        <end position="433"/>
    </location>
</feature>
<keyword evidence="2" id="KW-0812">Transmembrane</keyword>
<evidence type="ECO:0000256" key="2">
    <source>
        <dbReference type="SAM" id="Phobius"/>
    </source>
</evidence>
<feature type="domain" description="Peptidase S11 D-alanyl-D-alanine carboxypeptidase A N-terminal" evidence="4">
    <location>
        <begin position="99"/>
        <end position="323"/>
    </location>
</feature>
<evidence type="ECO:0000256" key="3">
    <source>
        <dbReference type="SAM" id="SignalP"/>
    </source>
</evidence>
<reference evidence="5 6" key="1">
    <citation type="submission" date="2024-09" db="EMBL/GenBank/DDBJ databases">
        <authorList>
            <person name="Sun Q."/>
            <person name="Mori K."/>
        </authorList>
    </citation>
    <scope>NUCLEOTIDE SEQUENCE [LARGE SCALE GENOMIC DNA]</scope>
    <source>
        <strain evidence="5 6">TBRC 7907</strain>
    </source>
</reference>
<accession>A0ABV5ZUU5</accession>
<dbReference type="Proteomes" id="UP001589693">
    <property type="component" value="Unassembled WGS sequence"/>
</dbReference>
<keyword evidence="3" id="KW-0732">Signal</keyword>
<evidence type="ECO:0000256" key="1">
    <source>
        <dbReference type="SAM" id="MobiDB-lite"/>
    </source>
</evidence>
<dbReference type="InterPro" id="IPR001967">
    <property type="entry name" value="Peptidase_S11_N"/>
</dbReference>
<keyword evidence="5" id="KW-0645">Protease</keyword>